<evidence type="ECO:0000256" key="3">
    <source>
        <dbReference type="ARBA" id="ARBA00022989"/>
    </source>
</evidence>
<proteinExistence type="predicted"/>
<feature type="transmembrane region" description="Helical" evidence="5">
    <location>
        <begin position="22"/>
        <end position="47"/>
    </location>
</feature>
<evidence type="ECO:0000256" key="1">
    <source>
        <dbReference type="ARBA" id="ARBA00004141"/>
    </source>
</evidence>
<sequence length="126" mass="13699">MSTDQPQNTTTQERTAAMLAHLAAPIAALISAGWLSILGPLIVWLIYRNNSRFVRSAAAGAFNFQISAWIMSVLGWILCFTIILLPIGILLIIAASALTFIFGIWGAVRTSGGRPFRYPLQLPILS</sequence>
<dbReference type="RefSeq" id="WP_019617352.1">
    <property type="nucleotide sequence ID" value="NZ_JBHUNE010000008.1"/>
</dbReference>
<keyword evidence="2 5" id="KW-0812">Transmembrane</keyword>
<gene>
    <name evidence="6" type="ORF">ACFSW7_11835</name>
</gene>
<dbReference type="Proteomes" id="UP001597492">
    <property type="component" value="Unassembled WGS sequence"/>
</dbReference>
<feature type="transmembrane region" description="Helical" evidence="5">
    <location>
        <begin position="89"/>
        <end position="108"/>
    </location>
</feature>
<dbReference type="InterPro" id="IPR019109">
    <property type="entry name" value="MamF_MmsF"/>
</dbReference>
<name>A0ABW5V0W6_9MICO</name>
<evidence type="ECO:0000256" key="2">
    <source>
        <dbReference type="ARBA" id="ARBA00022692"/>
    </source>
</evidence>
<organism evidence="6 7">
    <name type="scientific">Gulosibacter faecalis</name>
    <dbReference type="NCBI Taxonomy" id="272240"/>
    <lineage>
        <taxon>Bacteria</taxon>
        <taxon>Bacillati</taxon>
        <taxon>Actinomycetota</taxon>
        <taxon>Actinomycetes</taxon>
        <taxon>Micrococcales</taxon>
        <taxon>Microbacteriaceae</taxon>
        <taxon>Gulosibacter</taxon>
    </lineage>
</organism>
<evidence type="ECO:0000313" key="6">
    <source>
        <dbReference type="EMBL" id="MFD2759066.1"/>
    </source>
</evidence>
<keyword evidence="7" id="KW-1185">Reference proteome</keyword>
<reference evidence="7" key="1">
    <citation type="journal article" date="2019" name="Int. J. Syst. Evol. Microbiol.">
        <title>The Global Catalogue of Microorganisms (GCM) 10K type strain sequencing project: providing services to taxonomists for standard genome sequencing and annotation.</title>
        <authorList>
            <consortium name="The Broad Institute Genomics Platform"/>
            <consortium name="The Broad Institute Genome Sequencing Center for Infectious Disease"/>
            <person name="Wu L."/>
            <person name="Ma J."/>
        </authorList>
    </citation>
    <scope>NUCLEOTIDE SEQUENCE [LARGE SCALE GENOMIC DNA]</scope>
    <source>
        <strain evidence="7">TISTR 1514</strain>
    </source>
</reference>
<evidence type="ECO:0000256" key="4">
    <source>
        <dbReference type="ARBA" id="ARBA00023136"/>
    </source>
</evidence>
<evidence type="ECO:0000256" key="5">
    <source>
        <dbReference type="SAM" id="Phobius"/>
    </source>
</evidence>
<comment type="caution">
    <text evidence="6">The sequence shown here is derived from an EMBL/GenBank/DDBJ whole genome shotgun (WGS) entry which is preliminary data.</text>
</comment>
<keyword evidence="3 5" id="KW-1133">Transmembrane helix</keyword>
<protein>
    <submittedName>
        <fullName evidence="6">DUF4870 domain-containing protein</fullName>
    </submittedName>
</protein>
<accession>A0ABW5V0W6</accession>
<comment type="subcellular location">
    <subcellularLocation>
        <location evidence="1">Membrane</location>
        <topology evidence="1">Multi-pass membrane protein</topology>
    </subcellularLocation>
</comment>
<feature type="transmembrane region" description="Helical" evidence="5">
    <location>
        <begin position="59"/>
        <end position="83"/>
    </location>
</feature>
<evidence type="ECO:0000313" key="7">
    <source>
        <dbReference type="Proteomes" id="UP001597492"/>
    </source>
</evidence>
<dbReference type="EMBL" id="JBHUNE010000008">
    <property type="protein sequence ID" value="MFD2759066.1"/>
    <property type="molecule type" value="Genomic_DNA"/>
</dbReference>
<keyword evidence="4 5" id="KW-0472">Membrane</keyword>
<dbReference type="Pfam" id="PF09685">
    <property type="entry name" value="MamF_MmsF"/>
    <property type="match status" value="1"/>
</dbReference>